<reference evidence="1 2" key="1">
    <citation type="submission" date="2018-02" db="EMBL/GenBank/DDBJ databases">
        <title>The genomes of Aspergillus section Nigri reveals drivers in fungal speciation.</title>
        <authorList>
            <consortium name="DOE Joint Genome Institute"/>
            <person name="Vesth T.C."/>
            <person name="Nybo J."/>
            <person name="Theobald S."/>
            <person name="Brandl J."/>
            <person name="Frisvad J.C."/>
            <person name="Nielsen K.F."/>
            <person name="Lyhne E.K."/>
            <person name="Kogle M.E."/>
            <person name="Kuo A."/>
            <person name="Riley R."/>
            <person name="Clum A."/>
            <person name="Nolan M."/>
            <person name="Lipzen A."/>
            <person name="Salamov A."/>
            <person name="Henrissat B."/>
            <person name="Wiebenga A."/>
            <person name="De vries R.P."/>
            <person name="Grigoriev I.V."/>
            <person name="Mortensen U.H."/>
            <person name="Andersen M.R."/>
            <person name="Baker S.E."/>
        </authorList>
    </citation>
    <scope>NUCLEOTIDE SEQUENCE [LARGE SCALE GENOMIC DNA]</scope>
    <source>
        <strain evidence="1 2">CBS 121057</strain>
    </source>
</reference>
<organism evidence="1 2">
    <name type="scientific">Aspergillus sclerotiicarbonarius (strain CBS 121057 / IBT 28362)</name>
    <dbReference type="NCBI Taxonomy" id="1448318"/>
    <lineage>
        <taxon>Eukaryota</taxon>
        <taxon>Fungi</taxon>
        <taxon>Dikarya</taxon>
        <taxon>Ascomycota</taxon>
        <taxon>Pezizomycotina</taxon>
        <taxon>Eurotiomycetes</taxon>
        <taxon>Eurotiomycetidae</taxon>
        <taxon>Eurotiales</taxon>
        <taxon>Aspergillaceae</taxon>
        <taxon>Aspergillus</taxon>
        <taxon>Aspergillus subgen. Circumdati</taxon>
    </lineage>
</organism>
<dbReference type="OrthoDB" id="10386399at2759"/>
<name>A0A319EJS6_ASPSB</name>
<evidence type="ECO:0000313" key="2">
    <source>
        <dbReference type="Proteomes" id="UP000248423"/>
    </source>
</evidence>
<dbReference type="VEuPathDB" id="FungiDB:BO78DRAFT_24991"/>
<keyword evidence="2" id="KW-1185">Reference proteome</keyword>
<protein>
    <submittedName>
        <fullName evidence="1">Uncharacterized protein</fullName>
    </submittedName>
</protein>
<dbReference type="EMBL" id="KZ826424">
    <property type="protein sequence ID" value="PYI01119.1"/>
    <property type="molecule type" value="Genomic_DNA"/>
</dbReference>
<proteinExistence type="predicted"/>
<dbReference type="Proteomes" id="UP000248423">
    <property type="component" value="Unassembled WGS sequence"/>
</dbReference>
<sequence length="122" mass="13799">MLNRQQRPRQSNFMTMTVSKSPRYLSIHGQPVYIHPSRIRHKETRTVANPYVHTMHAGSAVIHPSRELVRKAAVIIISTTPSKAVNKVRYQETEPPGIGRRITECAKIGKQRCGGGHQGHQR</sequence>
<gene>
    <name evidence="1" type="ORF">BO78DRAFT_24991</name>
</gene>
<accession>A0A319EJS6</accession>
<dbReference type="AlphaFoldDB" id="A0A319EJS6"/>
<evidence type="ECO:0000313" key="1">
    <source>
        <dbReference type="EMBL" id="PYI01119.1"/>
    </source>
</evidence>